<dbReference type="AlphaFoldDB" id="A0A1I4LNX1"/>
<accession>A0A1I4LNX1</accession>
<dbReference type="STRING" id="52442.SAMN05421880_102145"/>
<feature type="transmembrane region" description="Helical" evidence="1">
    <location>
        <begin position="37"/>
        <end position="57"/>
    </location>
</feature>
<reference evidence="3 4" key="1">
    <citation type="submission" date="2016-10" db="EMBL/GenBank/DDBJ databases">
        <authorList>
            <person name="de Groot N.N."/>
        </authorList>
    </citation>
    <scope>NUCLEOTIDE SEQUENCE [LARGE SCALE GENOMIC DNA]</scope>
    <source>
        <strain evidence="3 4">Nm146</strain>
    </source>
</reference>
<keyword evidence="1" id="KW-1133">Transmembrane helix</keyword>
<name>A0A1I4LNX1_9PROT</name>
<evidence type="ECO:0000313" key="3">
    <source>
        <dbReference type="EMBL" id="SFL92536.1"/>
    </source>
</evidence>
<reference evidence="2" key="2">
    <citation type="submission" date="2021-02" db="EMBL/GenBank/DDBJ databases">
        <authorList>
            <person name="Han P."/>
        </authorList>
    </citation>
    <scope>NUCLEOTIDE SEQUENCE</scope>
    <source>
        <strain evidence="2">Nitrosomonas nitrosa 18-3D</strain>
    </source>
</reference>
<protein>
    <submittedName>
        <fullName evidence="3">Uncharacterized protein</fullName>
    </submittedName>
</protein>
<gene>
    <name evidence="2" type="ORF">NMYAN_10294</name>
    <name evidence="3" type="ORF">SAMN05421880_102145</name>
</gene>
<evidence type="ECO:0000313" key="2">
    <source>
        <dbReference type="EMBL" id="CAE6485541.1"/>
    </source>
</evidence>
<keyword evidence="1" id="KW-0812">Transmembrane</keyword>
<dbReference type="Proteomes" id="UP000601736">
    <property type="component" value="Unassembled WGS sequence"/>
</dbReference>
<keyword evidence="4" id="KW-1185">Reference proteome</keyword>
<evidence type="ECO:0000313" key="4">
    <source>
        <dbReference type="Proteomes" id="UP000199561"/>
    </source>
</evidence>
<evidence type="ECO:0000256" key="1">
    <source>
        <dbReference type="SAM" id="Phobius"/>
    </source>
</evidence>
<dbReference type="Proteomes" id="UP000199561">
    <property type="component" value="Unassembled WGS sequence"/>
</dbReference>
<dbReference type="EMBL" id="CAJNAP010000001">
    <property type="protein sequence ID" value="CAE6485541.1"/>
    <property type="molecule type" value="Genomic_DNA"/>
</dbReference>
<dbReference type="EMBL" id="FOUF01000002">
    <property type="protein sequence ID" value="SFL92536.1"/>
    <property type="molecule type" value="Genomic_DNA"/>
</dbReference>
<sequence length="72" mass="7776">MEPALVAMEQGKGNLNVILVMGRAHSKVIVASAKGLVFIQLLPSYALNAMALVFWAYKYAKNAGEPANSNQR</sequence>
<keyword evidence="1" id="KW-0472">Membrane</keyword>
<proteinExistence type="predicted"/>
<organism evidence="3 4">
    <name type="scientific">Nitrosomonas nitrosa</name>
    <dbReference type="NCBI Taxonomy" id="52442"/>
    <lineage>
        <taxon>Bacteria</taxon>
        <taxon>Pseudomonadati</taxon>
        <taxon>Pseudomonadota</taxon>
        <taxon>Betaproteobacteria</taxon>
        <taxon>Nitrosomonadales</taxon>
        <taxon>Nitrosomonadaceae</taxon>
        <taxon>Nitrosomonas</taxon>
    </lineage>
</organism>